<evidence type="ECO:0000313" key="4">
    <source>
        <dbReference type="EMBL" id="CAF3835279.1"/>
    </source>
</evidence>
<dbReference type="Proteomes" id="UP000681722">
    <property type="component" value="Unassembled WGS sequence"/>
</dbReference>
<evidence type="ECO:0000313" key="2">
    <source>
        <dbReference type="EMBL" id="CAF1067825.1"/>
    </source>
</evidence>
<evidence type="ECO:0000313" key="5">
    <source>
        <dbReference type="EMBL" id="CAF4264727.1"/>
    </source>
</evidence>
<dbReference type="EMBL" id="CAJNOK010031525">
    <property type="protein sequence ID" value="CAF1473188.1"/>
    <property type="molecule type" value="Genomic_DNA"/>
</dbReference>
<dbReference type="EMBL" id="CAJOBA010053431">
    <property type="protein sequence ID" value="CAF4264727.1"/>
    <property type="molecule type" value="Genomic_DNA"/>
</dbReference>
<dbReference type="EMBL" id="CAJNOQ010004640">
    <property type="protein sequence ID" value="CAF1067825.1"/>
    <property type="molecule type" value="Genomic_DNA"/>
</dbReference>
<comment type="caution">
    <text evidence="2">The sequence shown here is derived from an EMBL/GenBank/DDBJ whole genome shotgun (WGS) entry which is preliminary data.</text>
</comment>
<protein>
    <submittedName>
        <fullName evidence="2">Uncharacterized protein</fullName>
    </submittedName>
</protein>
<dbReference type="Proteomes" id="UP000677228">
    <property type="component" value="Unassembled WGS sequence"/>
</dbReference>
<dbReference type="Proteomes" id="UP000682733">
    <property type="component" value="Unassembled WGS sequence"/>
</dbReference>
<sequence length="145" mass="16961">MSMLKTVVTKLSVLPKAGVAHSVAIANASNHRYNFDHHDLSVVPHEQLNLWRTPYKGDDDTITQVKSRKGMLDRYVERRTRRIQELQLHWLQHSDREVYLMFNRDKIILTLYALAGGLALFITAKAGYDQMKKKDRLKRKQQMNK</sequence>
<evidence type="ECO:0000313" key="3">
    <source>
        <dbReference type="EMBL" id="CAF1473188.1"/>
    </source>
</evidence>
<dbReference type="Proteomes" id="UP000663829">
    <property type="component" value="Unassembled WGS sequence"/>
</dbReference>
<evidence type="ECO:0000256" key="1">
    <source>
        <dbReference type="SAM" id="Phobius"/>
    </source>
</evidence>
<dbReference type="AlphaFoldDB" id="A0A814LSS6"/>
<name>A0A814LSS6_9BILA</name>
<evidence type="ECO:0000313" key="6">
    <source>
        <dbReference type="Proteomes" id="UP000663829"/>
    </source>
</evidence>
<gene>
    <name evidence="2" type="ORF">GPM918_LOCUS17115</name>
    <name evidence="3" type="ORF">OVA965_LOCUS35738</name>
    <name evidence="4" type="ORF">SRO942_LOCUS17114</name>
    <name evidence="5" type="ORF">TMI583_LOCUS36716</name>
</gene>
<keyword evidence="1" id="KW-1133">Transmembrane helix</keyword>
<dbReference type="OrthoDB" id="10019078at2759"/>
<keyword evidence="6" id="KW-1185">Reference proteome</keyword>
<accession>A0A814LSS6</accession>
<reference evidence="2" key="1">
    <citation type="submission" date="2021-02" db="EMBL/GenBank/DDBJ databases">
        <authorList>
            <person name="Nowell W R."/>
        </authorList>
    </citation>
    <scope>NUCLEOTIDE SEQUENCE</scope>
</reference>
<dbReference type="EMBL" id="CAJOBC010004640">
    <property type="protein sequence ID" value="CAF3835279.1"/>
    <property type="molecule type" value="Genomic_DNA"/>
</dbReference>
<keyword evidence="1" id="KW-0812">Transmembrane</keyword>
<organism evidence="2 6">
    <name type="scientific">Didymodactylos carnosus</name>
    <dbReference type="NCBI Taxonomy" id="1234261"/>
    <lineage>
        <taxon>Eukaryota</taxon>
        <taxon>Metazoa</taxon>
        <taxon>Spiralia</taxon>
        <taxon>Gnathifera</taxon>
        <taxon>Rotifera</taxon>
        <taxon>Eurotatoria</taxon>
        <taxon>Bdelloidea</taxon>
        <taxon>Philodinida</taxon>
        <taxon>Philodinidae</taxon>
        <taxon>Didymodactylos</taxon>
    </lineage>
</organism>
<feature type="transmembrane region" description="Helical" evidence="1">
    <location>
        <begin position="107"/>
        <end position="128"/>
    </location>
</feature>
<proteinExistence type="predicted"/>
<keyword evidence="1" id="KW-0472">Membrane</keyword>